<evidence type="ECO:0000313" key="2">
    <source>
        <dbReference type="Proteomes" id="UP001283341"/>
    </source>
</evidence>
<dbReference type="AlphaFoldDB" id="A0AAE0LY91"/>
<evidence type="ECO:0000313" key="1">
    <source>
        <dbReference type="EMBL" id="KAK3312050.1"/>
    </source>
</evidence>
<sequence length="165" mass="19329">MAHKTHRTRPSSSSQRDGACREILHRHHPQHGDTRADKMGWHRIVTWSRRYHTRAVLDLVTLAGDRFREIRRLMIRATPYFLRVQRWAYHRVLFSTKEGSYLGFGHEAVQPGDEVYITSLAPVPFVLRPLGRTVETNLHEARYLFIGEFHVHGVIHGDLFERDAQ</sequence>
<dbReference type="Proteomes" id="UP001283341">
    <property type="component" value="Unassembled WGS sequence"/>
</dbReference>
<gene>
    <name evidence="1" type="ORF">B0H66DRAFT_389732</name>
</gene>
<comment type="caution">
    <text evidence="1">The sequence shown here is derived from an EMBL/GenBank/DDBJ whole genome shotgun (WGS) entry which is preliminary data.</text>
</comment>
<dbReference type="Pfam" id="PF26639">
    <property type="entry name" value="Het-6_barrel"/>
    <property type="match status" value="1"/>
</dbReference>
<dbReference type="EMBL" id="JAUEDM010000009">
    <property type="protein sequence ID" value="KAK3312050.1"/>
    <property type="molecule type" value="Genomic_DNA"/>
</dbReference>
<accession>A0AAE0LY91</accession>
<keyword evidence="2" id="KW-1185">Reference proteome</keyword>
<reference evidence="1" key="1">
    <citation type="journal article" date="2023" name="Mol. Phylogenet. Evol.">
        <title>Genome-scale phylogeny and comparative genomics of the fungal order Sordariales.</title>
        <authorList>
            <person name="Hensen N."/>
            <person name="Bonometti L."/>
            <person name="Westerberg I."/>
            <person name="Brannstrom I.O."/>
            <person name="Guillou S."/>
            <person name="Cros-Aarteil S."/>
            <person name="Calhoun S."/>
            <person name="Haridas S."/>
            <person name="Kuo A."/>
            <person name="Mondo S."/>
            <person name="Pangilinan J."/>
            <person name="Riley R."/>
            <person name="LaButti K."/>
            <person name="Andreopoulos B."/>
            <person name="Lipzen A."/>
            <person name="Chen C."/>
            <person name="Yan M."/>
            <person name="Daum C."/>
            <person name="Ng V."/>
            <person name="Clum A."/>
            <person name="Steindorff A."/>
            <person name="Ohm R.A."/>
            <person name="Martin F."/>
            <person name="Silar P."/>
            <person name="Natvig D.O."/>
            <person name="Lalanne C."/>
            <person name="Gautier V."/>
            <person name="Ament-Velasquez S.L."/>
            <person name="Kruys A."/>
            <person name="Hutchinson M.I."/>
            <person name="Powell A.J."/>
            <person name="Barry K."/>
            <person name="Miller A.N."/>
            <person name="Grigoriev I.V."/>
            <person name="Debuchy R."/>
            <person name="Gladieux P."/>
            <person name="Hiltunen Thoren M."/>
            <person name="Johannesson H."/>
        </authorList>
    </citation>
    <scope>NUCLEOTIDE SEQUENCE</scope>
    <source>
        <strain evidence="1">CBS 118394</strain>
    </source>
</reference>
<organism evidence="1 2">
    <name type="scientific">Apodospora peruviana</name>
    <dbReference type="NCBI Taxonomy" id="516989"/>
    <lineage>
        <taxon>Eukaryota</taxon>
        <taxon>Fungi</taxon>
        <taxon>Dikarya</taxon>
        <taxon>Ascomycota</taxon>
        <taxon>Pezizomycotina</taxon>
        <taxon>Sordariomycetes</taxon>
        <taxon>Sordariomycetidae</taxon>
        <taxon>Sordariales</taxon>
        <taxon>Lasiosphaeriaceae</taxon>
        <taxon>Apodospora</taxon>
    </lineage>
</organism>
<proteinExistence type="predicted"/>
<protein>
    <submittedName>
        <fullName evidence="1">Uncharacterized protein</fullName>
    </submittedName>
</protein>
<reference evidence="1" key="2">
    <citation type="submission" date="2023-06" db="EMBL/GenBank/DDBJ databases">
        <authorList>
            <consortium name="Lawrence Berkeley National Laboratory"/>
            <person name="Haridas S."/>
            <person name="Hensen N."/>
            <person name="Bonometti L."/>
            <person name="Westerberg I."/>
            <person name="Brannstrom I.O."/>
            <person name="Guillou S."/>
            <person name="Cros-Aarteil S."/>
            <person name="Calhoun S."/>
            <person name="Kuo A."/>
            <person name="Mondo S."/>
            <person name="Pangilinan J."/>
            <person name="Riley R."/>
            <person name="Labutti K."/>
            <person name="Andreopoulos B."/>
            <person name="Lipzen A."/>
            <person name="Chen C."/>
            <person name="Yanf M."/>
            <person name="Daum C."/>
            <person name="Ng V."/>
            <person name="Clum A."/>
            <person name="Steindorff A."/>
            <person name="Ohm R."/>
            <person name="Martin F."/>
            <person name="Silar P."/>
            <person name="Natvig D."/>
            <person name="Lalanne C."/>
            <person name="Gautier V."/>
            <person name="Ament-Velasquez S.L."/>
            <person name="Kruys A."/>
            <person name="Hutchinson M.I."/>
            <person name="Powell A.J."/>
            <person name="Barry K."/>
            <person name="Miller A.N."/>
            <person name="Grigoriev I.V."/>
            <person name="Debuchy R."/>
            <person name="Gladieux P."/>
            <person name="Thoren M.H."/>
            <person name="Johannesson H."/>
        </authorList>
    </citation>
    <scope>NUCLEOTIDE SEQUENCE</scope>
    <source>
        <strain evidence="1">CBS 118394</strain>
    </source>
</reference>
<name>A0AAE0LY91_9PEZI</name>